<comment type="caution">
    <text evidence="2">The sequence shown here is derived from an EMBL/GenBank/DDBJ whole genome shotgun (WGS) entry which is preliminary data.</text>
</comment>
<reference evidence="2" key="1">
    <citation type="submission" date="2020-06" db="EMBL/GenBank/DDBJ databases">
        <authorList>
            <person name="Li T."/>
            <person name="Hu X."/>
            <person name="Zhang T."/>
            <person name="Song X."/>
            <person name="Zhang H."/>
            <person name="Dai N."/>
            <person name="Sheng W."/>
            <person name="Hou X."/>
            <person name="Wei L."/>
        </authorList>
    </citation>
    <scope>NUCLEOTIDE SEQUENCE</scope>
    <source>
        <strain evidence="2">G02</strain>
        <tissue evidence="2">Leaf</tissue>
    </source>
</reference>
<dbReference type="Gene3D" id="2.40.70.10">
    <property type="entry name" value="Acid Proteases"/>
    <property type="match status" value="1"/>
</dbReference>
<dbReference type="AlphaFoldDB" id="A0AAW2TJW4"/>
<dbReference type="EMBL" id="JACGWJ010000008">
    <property type="protein sequence ID" value="KAL0404798.1"/>
    <property type="molecule type" value="Genomic_DNA"/>
</dbReference>
<name>A0AAW2TJW4_SESRA</name>
<sequence length="72" mass="7808">MRDCPKRGKLNALVAEEDNNDGGRGGSSQVNPLQWLGALQEKSPKQKGLLYVLVQVNGKEVMAMLDTSATHN</sequence>
<feature type="region of interest" description="Disordered" evidence="1">
    <location>
        <begin position="1"/>
        <end position="31"/>
    </location>
</feature>
<accession>A0AAW2TJW4</accession>
<evidence type="ECO:0000313" key="2">
    <source>
        <dbReference type="EMBL" id="KAL0404798.1"/>
    </source>
</evidence>
<dbReference type="InterPro" id="IPR021109">
    <property type="entry name" value="Peptidase_aspartic_dom_sf"/>
</dbReference>
<protein>
    <submittedName>
        <fullName evidence="2">Uncharacterized protein</fullName>
    </submittedName>
</protein>
<proteinExistence type="predicted"/>
<organism evidence="2">
    <name type="scientific">Sesamum radiatum</name>
    <name type="common">Black benniseed</name>
    <dbReference type="NCBI Taxonomy" id="300843"/>
    <lineage>
        <taxon>Eukaryota</taxon>
        <taxon>Viridiplantae</taxon>
        <taxon>Streptophyta</taxon>
        <taxon>Embryophyta</taxon>
        <taxon>Tracheophyta</taxon>
        <taxon>Spermatophyta</taxon>
        <taxon>Magnoliopsida</taxon>
        <taxon>eudicotyledons</taxon>
        <taxon>Gunneridae</taxon>
        <taxon>Pentapetalae</taxon>
        <taxon>asterids</taxon>
        <taxon>lamiids</taxon>
        <taxon>Lamiales</taxon>
        <taxon>Pedaliaceae</taxon>
        <taxon>Sesamum</taxon>
    </lineage>
</organism>
<reference evidence="2" key="2">
    <citation type="journal article" date="2024" name="Plant">
        <title>Genomic evolution and insights into agronomic trait innovations of Sesamum species.</title>
        <authorList>
            <person name="Miao H."/>
            <person name="Wang L."/>
            <person name="Qu L."/>
            <person name="Liu H."/>
            <person name="Sun Y."/>
            <person name="Le M."/>
            <person name="Wang Q."/>
            <person name="Wei S."/>
            <person name="Zheng Y."/>
            <person name="Lin W."/>
            <person name="Duan Y."/>
            <person name="Cao H."/>
            <person name="Xiong S."/>
            <person name="Wang X."/>
            <person name="Wei L."/>
            <person name="Li C."/>
            <person name="Ma Q."/>
            <person name="Ju M."/>
            <person name="Zhao R."/>
            <person name="Li G."/>
            <person name="Mu C."/>
            <person name="Tian Q."/>
            <person name="Mei H."/>
            <person name="Zhang T."/>
            <person name="Gao T."/>
            <person name="Zhang H."/>
        </authorList>
    </citation>
    <scope>NUCLEOTIDE SEQUENCE</scope>
    <source>
        <strain evidence="2">G02</strain>
    </source>
</reference>
<gene>
    <name evidence="2" type="ORF">Sradi_2120600</name>
</gene>
<evidence type="ECO:0000256" key="1">
    <source>
        <dbReference type="SAM" id="MobiDB-lite"/>
    </source>
</evidence>